<protein>
    <submittedName>
        <fullName evidence="1">Uncharacterized protein</fullName>
    </submittedName>
</protein>
<dbReference type="AlphaFoldDB" id="A0A074ZCW6"/>
<dbReference type="GeneID" id="20321597"/>
<dbReference type="EMBL" id="KL596789">
    <property type="protein sequence ID" value="KER25023.1"/>
    <property type="molecule type" value="Genomic_DNA"/>
</dbReference>
<evidence type="ECO:0000313" key="1">
    <source>
        <dbReference type="EMBL" id="KER25023.1"/>
    </source>
</evidence>
<name>A0A074ZCW6_OPIVI</name>
<dbReference type="CTD" id="20321597"/>
<proteinExistence type="predicted"/>
<dbReference type="Proteomes" id="UP000054324">
    <property type="component" value="Unassembled WGS sequence"/>
</dbReference>
<evidence type="ECO:0000313" key="2">
    <source>
        <dbReference type="Proteomes" id="UP000054324"/>
    </source>
</evidence>
<dbReference type="KEGG" id="ovi:T265_07418"/>
<sequence length="64" mass="7698">MVFEDMEAVEIWKETVVEGSVLDKKSSVMQWVWHLNRDYWMRTGGRTDKKRMKQTNPEDDKHSP</sequence>
<keyword evidence="2" id="KW-1185">Reference proteome</keyword>
<accession>A0A074ZCW6</accession>
<gene>
    <name evidence="1" type="ORF">T265_07418</name>
</gene>
<reference evidence="1 2" key="1">
    <citation type="submission" date="2013-11" db="EMBL/GenBank/DDBJ databases">
        <title>Opisthorchis viverrini - life in the bile duct.</title>
        <authorList>
            <person name="Young N.D."/>
            <person name="Nagarajan N."/>
            <person name="Lin S.J."/>
            <person name="Korhonen P.K."/>
            <person name="Jex A.R."/>
            <person name="Hall R.S."/>
            <person name="Safavi-Hemami H."/>
            <person name="Kaewkong W."/>
            <person name="Bertrand D."/>
            <person name="Gao S."/>
            <person name="Seet Q."/>
            <person name="Wongkham S."/>
            <person name="Teh B.T."/>
            <person name="Wongkham C."/>
            <person name="Intapan P.M."/>
            <person name="Maleewong W."/>
            <person name="Yang X."/>
            <person name="Hu M."/>
            <person name="Wang Z."/>
            <person name="Hofmann A."/>
            <person name="Sternberg P.W."/>
            <person name="Tan P."/>
            <person name="Wang J."/>
            <person name="Gasser R.B."/>
        </authorList>
    </citation>
    <scope>NUCLEOTIDE SEQUENCE [LARGE SCALE GENOMIC DNA]</scope>
</reference>
<organism evidence="1 2">
    <name type="scientific">Opisthorchis viverrini</name>
    <name type="common">Southeast Asian liver fluke</name>
    <dbReference type="NCBI Taxonomy" id="6198"/>
    <lineage>
        <taxon>Eukaryota</taxon>
        <taxon>Metazoa</taxon>
        <taxon>Spiralia</taxon>
        <taxon>Lophotrochozoa</taxon>
        <taxon>Platyhelminthes</taxon>
        <taxon>Trematoda</taxon>
        <taxon>Digenea</taxon>
        <taxon>Opisthorchiida</taxon>
        <taxon>Opisthorchiata</taxon>
        <taxon>Opisthorchiidae</taxon>
        <taxon>Opisthorchis</taxon>
    </lineage>
</organism>
<dbReference type="RefSeq" id="XP_009171200.1">
    <property type="nucleotide sequence ID" value="XM_009172936.1"/>
</dbReference>